<protein>
    <recommendedName>
        <fullName evidence="9">Major facilitator superfamily (MFS) profile domain-containing protein</fullName>
    </recommendedName>
</protein>
<evidence type="ECO:0000256" key="5">
    <source>
        <dbReference type="ARBA" id="ARBA00022989"/>
    </source>
</evidence>
<comment type="subcellular location">
    <subcellularLocation>
        <location evidence="1">Membrane</location>
        <topology evidence="1">Multi-pass membrane protein</topology>
    </subcellularLocation>
</comment>
<feature type="transmembrane region" description="Helical" evidence="8">
    <location>
        <begin position="193"/>
        <end position="217"/>
    </location>
</feature>
<feature type="region of interest" description="Disordered" evidence="7">
    <location>
        <begin position="1"/>
        <end position="40"/>
    </location>
</feature>
<dbReference type="PANTHER" id="PTHR23511:SF12">
    <property type="entry name" value="TRANSPORTER, PUTATIVE (AFU_ORTHOLOGUE AFUA_7G01740)-RELATED"/>
    <property type="match status" value="1"/>
</dbReference>
<dbReference type="SUPFAM" id="SSF103473">
    <property type="entry name" value="MFS general substrate transporter"/>
    <property type="match status" value="1"/>
</dbReference>
<feature type="transmembrane region" description="Helical" evidence="8">
    <location>
        <begin position="383"/>
        <end position="406"/>
    </location>
</feature>
<feature type="transmembrane region" description="Helical" evidence="8">
    <location>
        <begin position="237"/>
        <end position="254"/>
    </location>
</feature>
<feature type="transmembrane region" description="Helical" evidence="8">
    <location>
        <begin position="341"/>
        <end position="363"/>
    </location>
</feature>
<dbReference type="PROSITE" id="PS50850">
    <property type="entry name" value="MFS"/>
    <property type="match status" value="1"/>
</dbReference>
<feature type="transmembrane region" description="Helical" evidence="8">
    <location>
        <begin position="136"/>
        <end position="154"/>
    </location>
</feature>
<keyword evidence="11" id="KW-1185">Reference proteome</keyword>
<dbReference type="GO" id="GO:0016020">
    <property type="term" value="C:membrane"/>
    <property type="evidence" value="ECO:0007669"/>
    <property type="project" value="UniProtKB-SubCell"/>
</dbReference>
<comment type="similarity">
    <text evidence="2">Belongs to the major facilitator superfamily.</text>
</comment>
<dbReference type="AlphaFoldDB" id="A0A1E3HWD8"/>
<feature type="transmembrane region" description="Helical" evidence="8">
    <location>
        <begin position="107"/>
        <end position="129"/>
    </location>
</feature>
<dbReference type="InterPro" id="IPR020846">
    <property type="entry name" value="MFS_dom"/>
</dbReference>
<keyword evidence="3" id="KW-0813">Transport</keyword>
<evidence type="ECO:0000256" key="2">
    <source>
        <dbReference type="ARBA" id="ARBA00008335"/>
    </source>
</evidence>
<organism evidence="10 11">
    <name type="scientific">Cryptococcus amylolentus CBS 6039</name>
    <dbReference type="NCBI Taxonomy" id="1295533"/>
    <lineage>
        <taxon>Eukaryota</taxon>
        <taxon>Fungi</taxon>
        <taxon>Dikarya</taxon>
        <taxon>Basidiomycota</taxon>
        <taxon>Agaricomycotina</taxon>
        <taxon>Tremellomycetes</taxon>
        <taxon>Tremellales</taxon>
        <taxon>Cryptococcaceae</taxon>
        <taxon>Cryptococcus</taxon>
    </lineage>
</organism>
<evidence type="ECO:0000256" key="6">
    <source>
        <dbReference type="ARBA" id="ARBA00023136"/>
    </source>
</evidence>
<dbReference type="Proteomes" id="UP000094065">
    <property type="component" value="Unassembled WGS sequence"/>
</dbReference>
<feature type="transmembrane region" description="Helical" evidence="8">
    <location>
        <begin position="166"/>
        <end position="186"/>
    </location>
</feature>
<dbReference type="OrthoDB" id="3936150at2759"/>
<feature type="domain" description="Major facilitator superfamily (MFS) profile" evidence="9">
    <location>
        <begin position="73"/>
        <end position="527"/>
    </location>
</feature>
<dbReference type="PANTHER" id="PTHR23511">
    <property type="entry name" value="SYNAPTIC VESICLE GLYCOPROTEIN 2"/>
    <property type="match status" value="1"/>
</dbReference>
<dbReference type="Pfam" id="PF00083">
    <property type="entry name" value="Sugar_tr"/>
    <property type="match status" value="1"/>
</dbReference>
<reference evidence="10 11" key="1">
    <citation type="submission" date="2016-06" db="EMBL/GenBank/DDBJ databases">
        <title>Evolution of pathogenesis and genome organization in the Tremellales.</title>
        <authorList>
            <person name="Cuomo C."/>
            <person name="Litvintseva A."/>
            <person name="Heitman J."/>
            <person name="Chen Y."/>
            <person name="Sun S."/>
            <person name="Springer D."/>
            <person name="Dromer F."/>
            <person name="Young S."/>
            <person name="Zeng Q."/>
            <person name="Chapman S."/>
            <person name="Gujja S."/>
            <person name="Saif S."/>
            <person name="Birren B."/>
        </authorList>
    </citation>
    <scope>NUCLEOTIDE SEQUENCE [LARGE SCALE GENOMIC DNA]</scope>
    <source>
        <strain evidence="10 11">CBS 6039</strain>
    </source>
</reference>
<keyword evidence="4 8" id="KW-0812">Transmembrane</keyword>
<accession>A0A1E3HWD8</accession>
<evidence type="ECO:0000313" key="10">
    <source>
        <dbReference type="EMBL" id="ODN80485.1"/>
    </source>
</evidence>
<evidence type="ECO:0000313" key="11">
    <source>
        <dbReference type="Proteomes" id="UP000094065"/>
    </source>
</evidence>
<proteinExistence type="inferred from homology"/>
<dbReference type="InterPro" id="IPR036259">
    <property type="entry name" value="MFS_trans_sf"/>
</dbReference>
<dbReference type="GeneID" id="30154028"/>
<dbReference type="Gene3D" id="1.20.1250.20">
    <property type="entry name" value="MFS general substrate transporter like domains"/>
    <property type="match status" value="1"/>
</dbReference>
<sequence>MAELQEKPSRIDTNDKKDKSNPDALNEDDAQTNVSSPEDDLVLDGVEPVYAAKAGVLNQAINDIGMGRYQWQLFCVAGFGWAQDNLWLILTSLILDPVANEFGVGQPALLTLSQNIGLCAGAAFWGLGADIFGRKWAFNLTLGVTTVFALAAAGSPNFAMIAVFDAFWSFGVGGNMPVDSALFLEFVPQSHQYLLTVLASFWAISQLIVTGVAWGLLGKFTCEEDAVTCLKGDNMGWRWLLLSMGGLCGIMWFLRFGCFQMYESPKYFMGKGKDEEAVRIVHEIARRNGKESTLTVEDLKACENYGSEDQQVETNTKAAFKRKLRSLGGEHVSRLFASKKLGFSSGMIILIWAFIGLAFPLYNNFIPYTLAKKGATYGDGSTYITYRNSCIIAVLGVPGAILGGYLVEINRLGRKGTLSVSAILTGVFICGSTTALTSNSLLAWNCVYSFVSNIMYAVLCAYTPEVFPTRDRGTGNALAAITNRFMGVMAPIIAMFSNLESSAPVFTSGALFIAAGLFTLILPYESRGKSSL</sequence>
<dbReference type="GO" id="GO:0022857">
    <property type="term" value="F:transmembrane transporter activity"/>
    <property type="evidence" value="ECO:0007669"/>
    <property type="project" value="InterPro"/>
</dbReference>
<gene>
    <name evidence="10" type="ORF">L202_02719</name>
</gene>
<evidence type="ECO:0000256" key="3">
    <source>
        <dbReference type="ARBA" id="ARBA00022448"/>
    </source>
</evidence>
<evidence type="ECO:0000256" key="7">
    <source>
        <dbReference type="SAM" id="MobiDB-lite"/>
    </source>
</evidence>
<name>A0A1E3HWD8_9TREE</name>
<feature type="transmembrane region" description="Helical" evidence="8">
    <location>
        <begin position="442"/>
        <end position="463"/>
    </location>
</feature>
<keyword evidence="6 8" id="KW-0472">Membrane</keyword>
<dbReference type="FunFam" id="1.20.1250.20:FF:000171">
    <property type="entry name" value="MFS general substrate transporter"/>
    <property type="match status" value="1"/>
</dbReference>
<feature type="transmembrane region" description="Helical" evidence="8">
    <location>
        <begin position="503"/>
        <end position="524"/>
    </location>
</feature>
<dbReference type="EMBL" id="AWGJ01000004">
    <property type="protein sequence ID" value="ODN80485.1"/>
    <property type="molecule type" value="Genomic_DNA"/>
</dbReference>
<feature type="compositionally biased region" description="Basic and acidic residues" evidence="7">
    <location>
        <begin position="1"/>
        <end position="21"/>
    </location>
</feature>
<evidence type="ECO:0000259" key="9">
    <source>
        <dbReference type="PROSITE" id="PS50850"/>
    </source>
</evidence>
<keyword evidence="5 8" id="KW-1133">Transmembrane helix</keyword>
<feature type="transmembrane region" description="Helical" evidence="8">
    <location>
        <begin position="418"/>
        <end position="436"/>
    </location>
</feature>
<evidence type="ECO:0000256" key="4">
    <source>
        <dbReference type="ARBA" id="ARBA00022692"/>
    </source>
</evidence>
<dbReference type="InterPro" id="IPR005828">
    <property type="entry name" value="MFS_sugar_transport-like"/>
</dbReference>
<evidence type="ECO:0000256" key="8">
    <source>
        <dbReference type="SAM" id="Phobius"/>
    </source>
</evidence>
<evidence type="ECO:0000256" key="1">
    <source>
        <dbReference type="ARBA" id="ARBA00004141"/>
    </source>
</evidence>
<feature type="transmembrane region" description="Helical" evidence="8">
    <location>
        <begin position="475"/>
        <end position="497"/>
    </location>
</feature>
<dbReference type="CDD" id="cd17316">
    <property type="entry name" value="MFS_SV2_like"/>
    <property type="match status" value="1"/>
</dbReference>
<comment type="caution">
    <text evidence="10">The sequence shown here is derived from an EMBL/GenBank/DDBJ whole genome shotgun (WGS) entry which is preliminary data.</text>
</comment>
<dbReference type="RefSeq" id="XP_018995051.1">
    <property type="nucleotide sequence ID" value="XM_019136382.1"/>
</dbReference>
<feature type="transmembrane region" description="Helical" evidence="8">
    <location>
        <begin position="73"/>
        <end position="95"/>
    </location>
</feature>